<feature type="non-terminal residue" evidence="1">
    <location>
        <position position="51"/>
    </location>
</feature>
<name>A0A2K3KSK9_TRIPR</name>
<evidence type="ECO:0000313" key="1">
    <source>
        <dbReference type="EMBL" id="PNX69263.1"/>
    </source>
</evidence>
<sequence>MIVQGSSQIPQVLIQWGNDSDDADVKWEDFTYIKDNYPSFNLEDKVELKGG</sequence>
<evidence type="ECO:0000313" key="2">
    <source>
        <dbReference type="Proteomes" id="UP000236291"/>
    </source>
</evidence>
<dbReference type="Proteomes" id="UP000236291">
    <property type="component" value="Unassembled WGS sequence"/>
</dbReference>
<proteinExistence type="predicted"/>
<accession>A0A2K3KSK9</accession>
<reference evidence="1 2" key="1">
    <citation type="journal article" date="2014" name="Am. J. Bot.">
        <title>Genome assembly and annotation for red clover (Trifolium pratense; Fabaceae).</title>
        <authorList>
            <person name="Istvanek J."/>
            <person name="Jaros M."/>
            <person name="Krenek A."/>
            <person name="Repkova J."/>
        </authorList>
    </citation>
    <scope>NUCLEOTIDE SEQUENCE [LARGE SCALE GENOMIC DNA]</scope>
    <source>
        <strain evidence="2">cv. Tatra</strain>
        <tissue evidence="1">Young leaves</tissue>
    </source>
</reference>
<protein>
    <submittedName>
        <fullName evidence="1">Uncharacterized protein</fullName>
    </submittedName>
</protein>
<organism evidence="1 2">
    <name type="scientific">Trifolium pratense</name>
    <name type="common">Red clover</name>
    <dbReference type="NCBI Taxonomy" id="57577"/>
    <lineage>
        <taxon>Eukaryota</taxon>
        <taxon>Viridiplantae</taxon>
        <taxon>Streptophyta</taxon>
        <taxon>Embryophyta</taxon>
        <taxon>Tracheophyta</taxon>
        <taxon>Spermatophyta</taxon>
        <taxon>Magnoliopsida</taxon>
        <taxon>eudicotyledons</taxon>
        <taxon>Gunneridae</taxon>
        <taxon>Pentapetalae</taxon>
        <taxon>rosids</taxon>
        <taxon>fabids</taxon>
        <taxon>Fabales</taxon>
        <taxon>Fabaceae</taxon>
        <taxon>Papilionoideae</taxon>
        <taxon>50 kb inversion clade</taxon>
        <taxon>NPAAA clade</taxon>
        <taxon>Hologalegina</taxon>
        <taxon>IRL clade</taxon>
        <taxon>Trifolieae</taxon>
        <taxon>Trifolium</taxon>
    </lineage>
</organism>
<comment type="caution">
    <text evidence="1">The sequence shown here is derived from an EMBL/GenBank/DDBJ whole genome shotgun (WGS) entry which is preliminary data.</text>
</comment>
<dbReference type="AlphaFoldDB" id="A0A2K3KSK9"/>
<gene>
    <name evidence="1" type="ORF">L195_g064353</name>
</gene>
<reference evidence="1 2" key="2">
    <citation type="journal article" date="2017" name="Front. Plant Sci.">
        <title>Gene Classification and Mining of Molecular Markers Useful in Red Clover (Trifolium pratense) Breeding.</title>
        <authorList>
            <person name="Istvanek J."/>
            <person name="Dluhosova J."/>
            <person name="Dluhos P."/>
            <person name="Patkova L."/>
            <person name="Nedelnik J."/>
            <person name="Repkova J."/>
        </authorList>
    </citation>
    <scope>NUCLEOTIDE SEQUENCE [LARGE SCALE GENOMIC DNA]</scope>
    <source>
        <strain evidence="2">cv. Tatra</strain>
        <tissue evidence="1">Young leaves</tissue>
    </source>
</reference>
<dbReference type="EMBL" id="ASHM01245197">
    <property type="protein sequence ID" value="PNX69263.1"/>
    <property type="molecule type" value="Genomic_DNA"/>
</dbReference>